<sequence>LDAVAELLIFEVDAFGIDCAPENRTIRKLVASTLTNLTFGNSQSKRRLCSHPNLIEYVIRIIDDSHTLAQNRTIRKLVASTLTNLTFGNSQSKRRLCSHPNLIEYVIRIIDDSHTLAQVYAGLLRNLSWMADAEMSAILAPSVSALARASLRAYRVAESKSLARASLRAYRVAESKCLCATLSALWNLASHSRDNKKAICEEPGFLEMLIELLTSDAQQTVLVEPASGVLKYASMYLAVVGSDRYLSSSALRLLIHRLVELLNSPSFTIIGNVLGVFSQLLAKDHQLRSLVLLVHFQIII</sequence>
<comment type="similarity">
    <text evidence="1">Belongs to the adenomatous polyposis coli (APC) family.</text>
</comment>
<evidence type="ECO:0000256" key="1">
    <source>
        <dbReference type="ARBA" id="ARBA00009051"/>
    </source>
</evidence>
<reference evidence="4" key="1">
    <citation type="submission" date="2016-06" db="UniProtKB">
        <authorList>
            <consortium name="WormBaseParasite"/>
        </authorList>
    </citation>
    <scope>IDENTIFICATION</scope>
</reference>
<dbReference type="GO" id="GO:0001708">
    <property type="term" value="P:cell fate specification"/>
    <property type="evidence" value="ECO:0007669"/>
    <property type="project" value="TreeGrafter"/>
</dbReference>
<dbReference type="GO" id="GO:0008013">
    <property type="term" value="F:beta-catenin binding"/>
    <property type="evidence" value="ECO:0007669"/>
    <property type="project" value="InterPro"/>
</dbReference>
<evidence type="ECO:0000313" key="4">
    <source>
        <dbReference type="WBParaSite" id="GPUH_0002175301-mRNA-1"/>
    </source>
</evidence>
<dbReference type="InterPro" id="IPR026818">
    <property type="entry name" value="Apc_fam"/>
</dbReference>
<dbReference type="PROSITE" id="PS50176">
    <property type="entry name" value="ARM_REPEAT"/>
    <property type="match status" value="1"/>
</dbReference>
<dbReference type="AlphaFoldDB" id="A0A183EL85"/>
<dbReference type="GO" id="GO:0008017">
    <property type="term" value="F:microtubule binding"/>
    <property type="evidence" value="ECO:0007669"/>
    <property type="project" value="TreeGrafter"/>
</dbReference>
<dbReference type="GO" id="GO:0007399">
    <property type="term" value="P:nervous system development"/>
    <property type="evidence" value="ECO:0007669"/>
    <property type="project" value="TreeGrafter"/>
</dbReference>
<dbReference type="WBParaSite" id="GPUH_0002175301-mRNA-1">
    <property type="protein sequence ID" value="GPUH_0002175301-mRNA-1"/>
    <property type="gene ID" value="GPUH_0002175301"/>
</dbReference>
<evidence type="ECO:0000256" key="3">
    <source>
        <dbReference type="PROSITE-ProRule" id="PRU00259"/>
    </source>
</evidence>
<dbReference type="GO" id="GO:0007026">
    <property type="term" value="P:negative regulation of microtubule depolymerization"/>
    <property type="evidence" value="ECO:0007669"/>
    <property type="project" value="TreeGrafter"/>
</dbReference>
<evidence type="ECO:0000256" key="2">
    <source>
        <dbReference type="ARBA" id="ARBA00022687"/>
    </source>
</evidence>
<dbReference type="GO" id="GO:0016477">
    <property type="term" value="P:cell migration"/>
    <property type="evidence" value="ECO:0007669"/>
    <property type="project" value="TreeGrafter"/>
</dbReference>
<dbReference type="GO" id="GO:0005881">
    <property type="term" value="C:cytoplasmic microtubule"/>
    <property type="evidence" value="ECO:0007669"/>
    <property type="project" value="TreeGrafter"/>
</dbReference>
<keyword evidence="2" id="KW-0879">Wnt signaling pathway</keyword>
<dbReference type="PANTHER" id="PTHR12607:SF12">
    <property type="entry name" value="APC-LIKE, ISOFORM A-RELATED"/>
    <property type="match status" value="1"/>
</dbReference>
<dbReference type="GO" id="GO:0016055">
    <property type="term" value="P:Wnt signaling pathway"/>
    <property type="evidence" value="ECO:0007669"/>
    <property type="project" value="UniProtKB-KW"/>
</dbReference>
<proteinExistence type="inferred from homology"/>
<accession>A0A183EL85</accession>
<protein>
    <submittedName>
        <fullName evidence="4">Arm_2 domain-containing protein</fullName>
    </submittedName>
</protein>
<dbReference type="GO" id="GO:0016342">
    <property type="term" value="C:catenin complex"/>
    <property type="evidence" value="ECO:0007669"/>
    <property type="project" value="TreeGrafter"/>
</dbReference>
<name>A0A183EL85_9BILA</name>
<dbReference type="GO" id="GO:0007389">
    <property type="term" value="P:pattern specification process"/>
    <property type="evidence" value="ECO:0007669"/>
    <property type="project" value="TreeGrafter"/>
</dbReference>
<dbReference type="InterPro" id="IPR016024">
    <property type="entry name" value="ARM-type_fold"/>
</dbReference>
<dbReference type="GO" id="GO:0090090">
    <property type="term" value="P:negative regulation of canonical Wnt signaling pathway"/>
    <property type="evidence" value="ECO:0007669"/>
    <property type="project" value="TreeGrafter"/>
</dbReference>
<dbReference type="InterPro" id="IPR011989">
    <property type="entry name" value="ARM-like"/>
</dbReference>
<dbReference type="GO" id="GO:0030877">
    <property type="term" value="C:beta-catenin destruction complex"/>
    <property type="evidence" value="ECO:0007669"/>
    <property type="project" value="TreeGrafter"/>
</dbReference>
<dbReference type="PANTHER" id="PTHR12607">
    <property type="entry name" value="ADENOMATOUS POLYPOSIS COLI PROTEIN FAMILY"/>
    <property type="match status" value="1"/>
</dbReference>
<dbReference type="Gene3D" id="1.25.10.10">
    <property type="entry name" value="Leucine-rich Repeat Variant"/>
    <property type="match status" value="2"/>
</dbReference>
<dbReference type="GO" id="GO:0045295">
    <property type="term" value="F:gamma-catenin binding"/>
    <property type="evidence" value="ECO:0007669"/>
    <property type="project" value="TreeGrafter"/>
</dbReference>
<dbReference type="SUPFAM" id="SSF48371">
    <property type="entry name" value="ARM repeat"/>
    <property type="match status" value="1"/>
</dbReference>
<dbReference type="InterPro" id="IPR000225">
    <property type="entry name" value="Armadillo"/>
</dbReference>
<feature type="repeat" description="ARM" evidence="3">
    <location>
        <begin position="204"/>
        <end position="231"/>
    </location>
</feature>
<organism evidence="4">
    <name type="scientific">Gongylonema pulchrum</name>
    <dbReference type="NCBI Taxonomy" id="637853"/>
    <lineage>
        <taxon>Eukaryota</taxon>
        <taxon>Metazoa</taxon>
        <taxon>Ecdysozoa</taxon>
        <taxon>Nematoda</taxon>
        <taxon>Chromadorea</taxon>
        <taxon>Rhabditida</taxon>
        <taxon>Spirurina</taxon>
        <taxon>Spiruromorpha</taxon>
        <taxon>Spiruroidea</taxon>
        <taxon>Gongylonematidae</taxon>
        <taxon>Gongylonema</taxon>
    </lineage>
</organism>